<dbReference type="InterPro" id="IPR000847">
    <property type="entry name" value="LysR_HTH_N"/>
</dbReference>
<dbReference type="Proteomes" id="UP000214747">
    <property type="component" value="Unassembled WGS sequence"/>
</dbReference>
<evidence type="ECO:0000256" key="2">
    <source>
        <dbReference type="ARBA" id="ARBA00023015"/>
    </source>
</evidence>
<dbReference type="SUPFAM" id="SSF53850">
    <property type="entry name" value="Periplasmic binding protein-like II"/>
    <property type="match status" value="1"/>
</dbReference>
<evidence type="ECO:0000313" key="7">
    <source>
        <dbReference type="Proteomes" id="UP000214747"/>
    </source>
</evidence>
<dbReference type="PROSITE" id="PS50931">
    <property type="entry name" value="HTH_LYSR"/>
    <property type="match status" value="1"/>
</dbReference>
<dbReference type="AlphaFoldDB" id="A0A225SLR2"/>
<dbReference type="EMBL" id="NJGV01000032">
    <property type="protein sequence ID" value="OWY31992.1"/>
    <property type="molecule type" value="Genomic_DNA"/>
</dbReference>
<dbReference type="PRINTS" id="PR00039">
    <property type="entry name" value="HTHLYSR"/>
</dbReference>
<dbReference type="PANTHER" id="PTHR30537:SF5">
    <property type="entry name" value="HTH-TYPE TRANSCRIPTIONAL ACTIVATOR TTDR-RELATED"/>
    <property type="match status" value="1"/>
</dbReference>
<sequence length="306" mass="33774">MTFDERMFSGMGVLAAVVKGGSFAAAAEALDMTPSGVSRAIARLEQRLAVRLFERTTRSVSLSEEGRRLYDQIAPLLSALEEAAGTMAEGRQSVRGRLRVNIDPFFSRLILGPRLGSFMRRHPDLRLDLITREQLGDMVAEGFDLAIRFGEPASSSLISRKLLDTRILTVASPAYIKAHGRPDTPRELESGKHVCIQYRDPETGRPFAWNVKRGRKLIALRVDGPLLVNDVGTMHSACLAGFGVAQVMELGVENLLAEGRLINLLPHWSDERFPLHAFYPSRNYLPAKTRAFLDFVLSITGQAAGD</sequence>
<dbReference type="GO" id="GO:0003700">
    <property type="term" value="F:DNA-binding transcription factor activity"/>
    <property type="evidence" value="ECO:0007669"/>
    <property type="project" value="InterPro"/>
</dbReference>
<dbReference type="GO" id="GO:0003677">
    <property type="term" value="F:DNA binding"/>
    <property type="evidence" value="ECO:0007669"/>
    <property type="project" value="UniProtKB-KW"/>
</dbReference>
<name>A0A225SLR2_9BURK</name>
<dbReference type="Pfam" id="PF03466">
    <property type="entry name" value="LysR_substrate"/>
    <property type="match status" value="1"/>
</dbReference>
<evidence type="ECO:0000256" key="3">
    <source>
        <dbReference type="ARBA" id="ARBA00023125"/>
    </source>
</evidence>
<dbReference type="Gene3D" id="3.40.190.290">
    <property type="match status" value="1"/>
</dbReference>
<evidence type="ECO:0000256" key="1">
    <source>
        <dbReference type="ARBA" id="ARBA00009437"/>
    </source>
</evidence>
<evidence type="ECO:0000259" key="5">
    <source>
        <dbReference type="PROSITE" id="PS50931"/>
    </source>
</evidence>
<dbReference type="Gene3D" id="1.10.10.10">
    <property type="entry name" value="Winged helix-like DNA-binding domain superfamily/Winged helix DNA-binding domain"/>
    <property type="match status" value="1"/>
</dbReference>
<proteinExistence type="inferred from homology"/>
<gene>
    <name evidence="6" type="ORF">CEJ45_23535</name>
</gene>
<dbReference type="Pfam" id="PF00126">
    <property type="entry name" value="HTH_1"/>
    <property type="match status" value="1"/>
</dbReference>
<keyword evidence="2" id="KW-0805">Transcription regulation</keyword>
<evidence type="ECO:0000256" key="4">
    <source>
        <dbReference type="ARBA" id="ARBA00023163"/>
    </source>
</evidence>
<reference evidence="6 7" key="1">
    <citation type="journal article" date="2010" name="Int. J. Syst. Evol. Microbiol.">
        <title>Reclassification of Herbaspirillum putei as a later heterotypic synonym of Herbaspirillum huttiense, with the description of H. huttiense subsp. huttiense subsp. nov. and H. huttiense subsp. putei subsp. nov., comb. nov., and description of Herbaspirillum aquaticum sp. nov.</title>
        <authorList>
            <person name="Dobritsa A.P."/>
            <person name="Reddy M.C."/>
            <person name="Samadpour M."/>
        </authorList>
    </citation>
    <scope>NUCLEOTIDE SEQUENCE [LARGE SCALE GENOMIC DNA]</scope>
    <source>
        <strain evidence="6 7">IEH 4430</strain>
    </source>
</reference>
<dbReference type="InterPro" id="IPR058163">
    <property type="entry name" value="LysR-type_TF_proteobact-type"/>
</dbReference>
<organism evidence="6 7">
    <name type="scientific">Herbaspirillum aquaticum</name>
    <dbReference type="NCBI Taxonomy" id="568783"/>
    <lineage>
        <taxon>Bacteria</taxon>
        <taxon>Pseudomonadati</taxon>
        <taxon>Pseudomonadota</taxon>
        <taxon>Betaproteobacteria</taxon>
        <taxon>Burkholderiales</taxon>
        <taxon>Oxalobacteraceae</taxon>
        <taxon>Herbaspirillum</taxon>
    </lineage>
</organism>
<keyword evidence="7" id="KW-1185">Reference proteome</keyword>
<keyword evidence="3" id="KW-0238">DNA-binding</keyword>
<comment type="caution">
    <text evidence="6">The sequence shown here is derived from an EMBL/GenBank/DDBJ whole genome shotgun (WGS) entry which is preliminary data.</text>
</comment>
<dbReference type="FunFam" id="1.10.10.10:FF:000001">
    <property type="entry name" value="LysR family transcriptional regulator"/>
    <property type="match status" value="1"/>
</dbReference>
<accession>A0A225SLR2</accession>
<dbReference type="InterPro" id="IPR005119">
    <property type="entry name" value="LysR_subst-bd"/>
</dbReference>
<comment type="similarity">
    <text evidence="1">Belongs to the LysR transcriptional regulatory family.</text>
</comment>
<feature type="domain" description="HTH lysR-type" evidence="5">
    <location>
        <begin position="13"/>
        <end position="63"/>
    </location>
</feature>
<dbReference type="RefSeq" id="WP_088757436.1">
    <property type="nucleotide sequence ID" value="NZ_NJGV01000032.1"/>
</dbReference>
<dbReference type="CDD" id="cd08422">
    <property type="entry name" value="PBP2_CrgA_like"/>
    <property type="match status" value="1"/>
</dbReference>
<dbReference type="InterPro" id="IPR036390">
    <property type="entry name" value="WH_DNA-bd_sf"/>
</dbReference>
<keyword evidence="4" id="KW-0804">Transcription</keyword>
<protein>
    <submittedName>
        <fullName evidence="6">LysR family transcriptional regulator</fullName>
    </submittedName>
</protein>
<dbReference type="PANTHER" id="PTHR30537">
    <property type="entry name" value="HTH-TYPE TRANSCRIPTIONAL REGULATOR"/>
    <property type="match status" value="1"/>
</dbReference>
<dbReference type="InterPro" id="IPR036388">
    <property type="entry name" value="WH-like_DNA-bd_sf"/>
</dbReference>
<evidence type="ECO:0000313" key="6">
    <source>
        <dbReference type="EMBL" id="OWY31992.1"/>
    </source>
</evidence>
<dbReference type="SUPFAM" id="SSF46785">
    <property type="entry name" value="Winged helix' DNA-binding domain"/>
    <property type="match status" value="1"/>
</dbReference>